<feature type="region of interest" description="Disordered" evidence="8">
    <location>
        <begin position="173"/>
        <end position="254"/>
    </location>
</feature>
<dbReference type="EMBL" id="AXCM01001485">
    <property type="status" value="NOT_ANNOTATED_CDS"/>
    <property type="molecule type" value="Genomic_DNA"/>
</dbReference>
<feature type="compositionally biased region" description="Basic residues" evidence="8">
    <location>
        <begin position="224"/>
        <end position="236"/>
    </location>
</feature>
<dbReference type="EnsemblMetazoa" id="ACUA025539-RA">
    <property type="protein sequence ID" value="ACUA025539-PA"/>
    <property type="gene ID" value="ACUA025539"/>
</dbReference>
<sequence length="254" mass="28217">MSFYINNFGFREPLLVLIDGSFCHAAYKVRLQIEEQLKKYFQCEVKPIVTACIITETDNLGPAFVGTSQLLKKFLVHRCGHEKRPVDGAACIKTMTKTCNYIVATQDRALQEWVRSNPGIPLFYLHNGSVPTLVQPSEVHRKAAASGQKSRVGIRELDQTTIQSLKVKEGIVTPETESVRKKKQRKPKNPNPLSCKKSKKKKSATSGTSESDGKPAAAVGGGITKKKSRKRIKLPKHVLEHLKSATGTQNKESY</sequence>
<evidence type="ECO:0000256" key="2">
    <source>
        <dbReference type="ARBA" id="ARBA00022517"/>
    </source>
</evidence>
<name>A0A182MSY8_9DIPT</name>
<proteinExistence type="inferred from homology"/>
<evidence type="ECO:0000256" key="5">
    <source>
        <dbReference type="ARBA" id="ARBA00037300"/>
    </source>
</evidence>
<evidence type="ECO:0000256" key="8">
    <source>
        <dbReference type="SAM" id="MobiDB-lite"/>
    </source>
</evidence>
<protein>
    <recommendedName>
        <fullName evidence="7">rRNA-processing protein UTP23 homolog</fullName>
    </recommendedName>
</protein>
<reference evidence="10" key="2">
    <citation type="submission" date="2020-05" db="UniProtKB">
        <authorList>
            <consortium name="EnsemblMetazoa"/>
        </authorList>
    </citation>
    <scope>IDENTIFICATION</scope>
    <source>
        <strain evidence="10">A-37</strain>
    </source>
</reference>
<dbReference type="SUPFAM" id="SSF88723">
    <property type="entry name" value="PIN domain-like"/>
    <property type="match status" value="1"/>
</dbReference>
<dbReference type="Proteomes" id="UP000075883">
    <property type="component" value="Unassembled WGS sequence"/>
</dbReference>
<accession>A0A182MSY8</accession>
<dbReference type="GO" id="GO:0006364">
    <property type="term" value="P:rRNA processing"/>
    <property type="evidence" value="ECO:0007669"/>
    <property type="project" value="UniProtKB-KW"/>
</dbReference>
<feature type="compositionally biased region" description="Polar residues" evidence="8">
    <location>
        <begin position="245"/>
        <end position="254"/>
    </location>
</feature>
<dbReference type="CDD" id="cd09866">
    <property type="entry name" value="PIN_Fcf1-Utp23-H"/>
    <property type="match status" value="1"/>
</dbReference>
<dbReference type="InterPro" id="IPR057776">
    <property type="entry name" value="UTP23_sensor"/>
</dbReference>
<dbReference type="Pfam" id="PF04900">
    <property type="entry name" value="Fcf1"/>
    <property type="match status" value="1"/>
</dbReference>
<evidence type="ECO:0000313" key="10">
    <source>
        <dbReference type="EnsemblMetazoa" id="ACUA025539-PA"/>
    </source>
</evidence>
<evidence type="ECO:0000256" key="3">
    <source>
        <dbReference type="ARBA" id="ARBA00022552"/>
    </source>
</evidence>
<dbReference type="AlphaFoldDB" id="A0A182MSY8"/>
<dbReference type="Gene3D" id="3.40.50.1010">
    <property type="entry name" value="5'-nuclease"/>
    <property type="match status" value="1"/>
</dbReference>
<keyword evidence="4" id="KW-0539">Nucleus</keyword>
<dbReference type="GO" id="GO:0032040">
    <property type="term" value="C:small-subunit processome"/>
    <property type="evidence" value="ECO:0007669"/>
    <property type="project" value="InterPro"/>
</dbReference>
<keyword evidence="2" id="KW-0690">Ribosome biogenesis</keyword>
<evidence type="ECO:0000256" key="7">
    <source>
        <dbReference type="ARBA" id="ARBA00071400"/>
    </source>
</evidence>
<dbReference type="InterPro" id="IPR006984">
    <property type="entry name" value="Fcf1/UTP23"/>
</dbReference>
<comment type="similarity">
    <text evidence="6">Belongs to the UTP23/FCF1 family. UTP23 subfamily.</text>
</comment>
<organism evidence="10 11">
    <name type="scientific">Anopheles culicifacies</name>
    <dbReference type="NCBI Taxonomy" id="139723"/>
    <lineage>
        <taxon>Eukaryota</taxon>
        <taxon>Metazoa</taxon>
        <taxon>Ecdysozoa</taxon>
        <taxon>Arthropoda</taxon>
        <taxon>Hexapoda</taxon>
        <taxon>Insecta</taxon>
        <taxon>Pterygota</taxon>
        <taxon>Neoptera</taxon>
        <taxon>Endopterygota</taxon>
        <taxon>Diptera</taxon>
        <taxon>Nematocera</taxon>
        <taxon>Culicoidea</taxon>
        <taxon>Culicidae</taxon>
        <taxon>Anophelinae</taxon>
        <taxon>Anopheles</taxon>
        <taxon>culicifacies species complex</taxon>
    </lineage>
</organism>
<evidence type="ECO:0000313" key="11">
    <source>
        <dbReference type="Proteomes" id="UP000075883"/>
    </source>
</evidence>
<evidence type="ECO:0000256" key="1">
    <source>
        <dbReference type="ARBA" id="ARBA00004604"/>
    </source>
</evidence>
<comment type="subcellular location">
    <subcellularLocation>
        <location evidence="1">Nucleus</location>
        <location evidence="1">Nucleolus</location>
    </subcellularLocation>
</comment>
<dbReference type="InterPro" id="IPR029060">
    <property type="entry name" value="PIN-like_dom_sf"/>
</dbReference>
<keyword evidence="11" id="KW-1185">Reference proteome</keyword>
<dbReference type="Pfam" id="PF24779">
    <property type="entry name" value="UTP23_sensor"/>
    <property type="match status" value="1"/>
</dbReference>
<dbReference type="FunFam" id="3.40.50.1010:FF:000006">
    <property type="entry name" value="rRNA-processing protein UTP23 homolog"/>
    <property type="match status" value="1"/>
</dbReference>
<dbReference type="STRING" id="139723.A0A182MSY8"/>
<dbReference type="VEuPathDB" id="VectorBase:ACUA025539"/>
<reference evidence="11" key="1">
    <citation type="submission" date="2013-09" db="EMBL/GenBank/DDBJ databases">
        <title>The Genome Sequence of Anopheles culicifacies species A.</title>
        <authorList>
            <consortium name="The Broad Institute Genomics Platform"/>
            <person name="Neafsey D.E."/>
            <person name="Besansky N."/>
            <person name="Howell P."/>
            <person name="Walton C."/>
            <person name="Young S.K."/>
            <person name="Zeng Q."/>
            <person name="Gargeya S."/>
            <person name="Fitzgerald M."/>
            <person name="Haas B."/>
            <person name="Abouelleil A."/>
            <person name="Allen A.W."/>
            <person name="Alvarado L."/>
            <person name="Arachchi H.M."/>
            <person name="Berlin A.M."/>
            <person name="Chapman S.B."/>
            <person name="Gainer-Dewar J."/>
            <person name="Goldberg J."/>
            <person name="Griggs A."/>
            <person name="Gujja S."/>
            <person name="Hansen M."/>
            <person name="Howarth C."/>
            <person name="Imamovic A."/>
            <person name="Ireland A."/>
            <person name="Larimer J."/>
            <person name="McCowan C."/>
            <person name="Murphy C."/>
            <person name="Pearson M."/>
            <person name="Poon T.W."/>
            <person name="Priest M."/>
            <person name="Roberts A."/>
            <person name="Saif S."/>
            <person name="Shea T."/>
            <person name="Sisk P."/>
            <person name="Sykes S."/>
            <person name="Wortman J."/>
            <person name="Nusbaum C."/>
            <person name="Birren B."/>
        </authorList>
    </citation>
    <scope>NUCLEOTIDE SEQUENCE [LARGE SCALE GENOMIC DNA]</scope>
    <source>
        <strain evidence="11">A-37</strain>
    </source>
</reference>
<evidence type="ECO:0000256" key="6">
    <source>
        <dbReference type="ARBA" id="ARBA00038503"/>
    </source>
</evidence>
<comment type="function">
    <text evidence="5">Involved in rRNA-processing and ribosome biogenesis.</text>
</comment>
<evidence type="ECO:0000256" key="4">
    <source>
        <dbReference type="ARBA" id="ARBA00023242"/>
    </source>
</evidence>
<feature type="domain" description="UTP23 sensor motif region" evidence="9">
    <location>
        <begin position="181"/>
        <end position="200"/>
    </location>
</feature>
<evidence type="ECO:0000259" key="9">
    <source>
        <dbReference type="Pfam" id="PF24779"/>
    </source>
</evidence>
<keyword evidence="3" id="KW-0698">rRNA processing</keyword>
<dbReference type="PANTHER" id="PTHR12416">
    <property type="entry name" value="RRNA-PROCESSING PROTEIN UTP23 HOMOLOG"/>
    <property type="match status" value="1"/>
</dbReference>